<reference evidence="5 6" key="1">
    <citation type="submission" date="2024-02" db="EMBL/GenBank/DDBJ databases">
        <authorList>
            <person name="Daric V."/>
            <person name="Darras S."/>
        </authorList>
    </citation>
    <scope>NUCLEOTIDE SEQUENCE [LARGE SCALE GENOMIC DNA]</scope>
</reference>
<dbReference type="PANTHER" id="PTHR45964">
    <property type="entry name" value="WSCD FAMILY MEMBER CG9164"/>
    <property type="match status" value="1"/>
</dbReference>
<comment type="caution">
    <text evidence="5">The sequence shown here is derived from an EMBL/GenBank/DDBJ whole genome shotgun (WGS) entry which is preliminary data.</text>
</comment>
<proteinExistence type="inferred from homology"/>
<dbReference type="Proteomes" id="UP001642483">
    <property type="component" value="Unassembled WGS sequence"/>
</dbReference>
<name>A0ABP0H3W0_CLALP</name>
<keyword evidence="3" id="KW-1133">Transmembrane helix</keyword>
<dbReference type="InterPro" id="IPR051589">
    <property type="entry name" value="Sialate-O-sulfotransferase"/>
</dbReference>
<keyword evidence="6" id="KW-1185">Reference proteome</keyword>
<organism evidence="5 6">
    <name type="scientific">Clavelina lepadiformis</name>
    <name type="common">Light-bulb sea squirt</name>
    <name type="synonym">Ascidia lepadiformis</name>
    <dbReference type="NCBI Taxonomy" id="159417"/>
    <lineage>
        <taxon>Eukaryota</taxon>
        <taxon>Metazoa</taxon>
        <taxon>Chordata</taxon>
        <taxon>Tunicata</taxon>
        <taxon>Ascidiacea</taxon>
        <taxon>Aplousobranchia</taxon>
        <taxon>Clavelinidae</taxon>
        <taxon>Clavelina</taxon>
    </lineage>
</organism>
<dbReference type="InterPro" id="IPR027417">
    <property type="entry name" value="P-loop_NTPase"/>
</dbReference>
<protein>
    <recommendedName>
        <fullName evidence="4">WSC domain-containing protein</fullName>
    </recommendedName>
</protein>
<keyword evidence="3" id="KW-0472">Membrane</keyword>
<gene>
    <name evidence="5" type="ORF">CVLEPA_LOCUS32074</name>
</gene>
<dbReference type="PROSITE" id="PS51212">
    <property type="entry name" value="WSC"/>
    <property type="match status" value="2"/>
</dbReference>
<evidence type="ECO:0000256" key="2">
    <source>
        <dbReference type="ARBA" id="ARBA00022737"/>
    </source>
</evidence>
<keyword evidence="3" id="KW-0812">Transmembrane</keyword>
<comment type="similarity">
    <text evidence="1">Belongs to the WSCD family.</text>
</comment>
<dbReference type="InterPro" id="IPR000863">
    <property type="entry name" value="Sulfotransferase_dom"/>
</dbReference>
<dbReference type="Gene3D" id="3.40.50.300">
    <property type="entry name" value="P-loop containing nucleotide triphosphate hydrolases"/>
    <property type="match status" value="1"/>
</dbReference>
<feature type="domain" description="WSC" evidence="4">
    <location>
        <begin position="111"/>
        <end position="210"/>
    </location>
</feature>
<accession>A0ABP0H3W0</accession>
<feature type="transmembrane region" description="Helical" evidence="3">
    <location>
        <begin position="12"/>
        <end position="33"/>
    </location>
</feature>
<evidence type="ECO:0000256" key="1">
    <source>
        <dbReference type="ARBA" id="ARBA00010236"/>
    </source>
</evidence>
<dbReference type="Pfam" id="PF01822">
    <property type="entry name" value="WSC"/>
    <property type="match status" value="2"/>
</dbReference>
<evidence type="ECO:0000313" key="5">
    <source>
        <dbReference type="EMBL" id="CAK8698651.1"/>
    </source>
</evidence>
<feature type="domain" description="WSC" evidence="4">
    <location>
        <begin position="224"/>
        <end position="323"/>
    </location>
</feature>
<dbReference type="InterPro" id="IPR002889">
    <property type="entry name" value="WSC_carb-bd"/>
</dbReference>
<dbReference type="Pfam" id="PF00685">
    <property type="entry name" value="Sulfotransfer_1"/>
    <property type="match status" value="1"/>
</dbReference>
<dbReference type="SUPFAM" id="SSF52540">
    <property type="entry name" value="P-loop containing nucleoside triphosphate hydrolases"/>
    <property type="match status" value="1"/>
</dbReference>
<dbReference type="EMBL" id="CAWYQH010000174">
    <property type="protein sequence ID" value="CAK8698651.1"/>
    <property type="molecule type" value="Genomic_DNA"/>
</dbReference>
<dbReference type="PANTHER" id="PTHR45964:SF9">
    <property type="entry name" value="SULFOTRANSFERASE"/>
    <property type="match status" value="1"/>
</dbReference>
<dbReference type="SMART" id="SM00321">
    <property type="entry name" value="WSC"/>
    <property type="match status" value="2"/>
</dbReference>
<evidence type="ECO:0000256" key="3">
    <source>
        <dbReference type="SAM" id="Phobius"/>
    </source>
</evidence>
<sequence length="566" mass="63781">MCLCTRHLSKLIYHLILRGQLILILALSLLLVYNSLQGALQMKDAELLERVRVTRAVPARSALPRKYKLKKEKQREQIRNEEKWSKSGKGSLQMMLLHENPRFMEDGMRCKVEYLGCVETPKTKAGSAKSMFDKSTLMVRPEMTLNKCFENCSSQGYELAAIQMTHCICIDTFAKGEQLNVLEDGCQHRCPGNPEQTCGSLNGIKIYRFYEPCQKGPFTPYHAQQATVGCFPQAKAFEKLTGARLYSAQLTPIKCILACEEEGYHLAIIPNNITCYCTNFRANFSLSSSVPNQACTHPCPGLEQKVAGLACGGRHRVSVFRTNIDDSCGPKQYLMPGTLPLVALASAPGSGNSWLRYLLEVATGIYTGSVYSDQPLTAKGFFGEMDPWNSGRTLVIKDHIFHQQYTHFPAGYDKVILIIRDPYETLLAEFNRRGTKNHTGVVAEEKFLGEGWKKFIVAGSNAWSTVNAKVLSAAGMPVLLVKYEDLKSDRIKEIGRVLRFIGYEPTSLKDRLACLRRNADGYFKRKKDNQTDRFDAQQKAFVNQIIQHTISHIPKHITDTLPDWRR</sequence>
<evidence type="ECO:0000313" key="6">
    <source>
        <dbReference type="Proteomes" id="UP001642483"/>
    </source>
</evidence>
<keyword evidence="2" id="KW-0677">Repeat</keyword>
<evidence type="ECO:0000259" key="4">
    <source>
        <dbReference type="PROSITE" id="PS51212"/>
    </source>
</evidence>